<dbReference type="InterPro" id="IPR036322">
    <property type="entry name" value="WD40_repeat_dom_sf"/>
</dbReference>
<dbReference type="KEGG" id="cbr:CBG_20697"/>
<name>A8XYE5_CAEBR</name>
<dbReference type="InterPro" id="IPR001680">
    <property type="entry name" value="WD40_rpt"/>
</dbReference>
<dbReference type="GeneID" id="8573529"/>
<dbReference type="GO" id="GO:0005654">
    <property type="term" value="C:nucleoplasm"/>
    <property type="evidence" value="ECO:0000318"/>
    <property type="project" value="GO_Central"/>
</dbReference>
<dbReference type="SUPFAM" id="SSF50978">
    <property type="entry name" value="WD40 repeat-like"/>
    <property type="match status" value="1"/>
</dbReference>
<dbReference type="Pfam" id="PF00400">
    <property type="entry name" value="WD40"/>
    <property type="match status" value="2"/>
</dbReference>
<dbReference type="STRING" id="6238.A8XYE5"/>
<dbReference type="PANTHER" id="PTHR10971">
    <property type="entry name" value="MRNA EXPORT FACTOR AND BUB3"/>
    <property type="match status" value="1"/>
</dbReference>
<evidence type="ECO:0000256" key="3">
    <source>
        <dbReference type="PROSITE-ProRule" id="PRU00221"/>
    </source>
</evidence>
<dbReference type="EMBL" id="HE600991">
    <property type="protein sequence ID" value="CAP37662.2"/>
    <property type="molecule type" value="Genomic_DNA"/>
</dbReference>
<dbReference type="GO" id="GO:0033597">
    <property type="term" value="C:mitotic checkpoint complex"/>
    <property type="evidence" value="ECO:0000318"/>
    <property type="project" value="GO_Central"/>
</dbReference>
<dbReference type="PROSITE" id="PS50082">
    <property type="entry name" value="WD_REPEATS_2"/>
    <property type="match status" value="1"/>
</dbReference>
<accession>A8XYE5</accession>
<evidence type="ECO:0000313" key="5">
    <source>
        <dbReference type="Proteomes" id="UP000008549"/>
    </source>
</evidence>
<protein>
    <submittedName>
        <fullName evidence="4">Protein CBG20697</fullName>
    </submittedName>
</protein>
<feature type="repeat" description="WD" evidence="3">
    <location>
        <begin position="77"/>
        <end position="112"/>
    </location>
</feature>
<dbReference type="InParanoid" id="A8XYE5"/>
<dbReference type="HOGENOM" id="CLU_1548989_0_0_1"/>
<organism evidence="4 5">
    <name type="scientific">Caenorhabditis briggsae</name>
    <dbReference type="NCBI Taxonomy" id="6238"/>
    <lineage>
        <taxon>Eukaryota</taxon>
        <taxon>Metazoa</taxon>
        <taxon>Ecdysozoa</taxon>
        <taxon>Nematoda</taxon>
        <taxon>Chromadorea</taxon>
        <taxon>Rhabditida</taxon>
        <taxon>Rhabditina</taxon>
        <taxon>Rhabditomorpha</taxon>
        <taxon>Rhabditoidea</taxon>
        <taxon>Rhabditidae</taxon>
        <taxon>Peloderinae</taxon>
        <taxon>Caenorhabditis</taxon>
    </lineage>
</organism>
<gene>
    <name evidence="4" type="ORF">CBG20697</name>
    <name evidence="4" type="ORF">CBG_20697</name>
</gene>
<dbReference type="InterPro" id="IPR019775">
    <property type="entry name" value="WD40_repeat_CS"/>
</dbReference>
<dbReference type="Proteomes" id="UP000008549">
    <property type="component" value="Unassembled WGS sequence"/>
</dbReference>
<dbReference type="GO" id="GO:0000776">
    <property type="term" value="C:kinetochore"/>
    <property type="evidence" value="ECO:0000318"/>
    <property type="project" value="GO_Central"/>
</dbReference>
<evidence type="ECO:0000256" key="1">
    <source>
        <dbReference type="ARBA" id="ARBA00022574"/>
    </source>
</evidence>
<dbReference type="eggNOG" id="KOG1036">
    <property type="taxonomic scope" value="Eukaryota"/>
</dbReference>
<reference evidence="4 5" key="2">
    <citation type="journal article" date="2011" name="PLoS Genet.">
        <title>Caenorhabditis briggsae recombinant inbred line genotypes reveal inter-strain incompatibility and the evolution of recombination.</title>
        <authorList>
            <person name="Ross J.A."/>
            <person name="Koboldt D.C."/>
            <person name="Staisch J.E."/>
            <person name="Chamberlin H.M."/>
            <person name="Gupta B.P."/>
            <person name="Miller R.D."/>
            <person name="Baird S.E."/>
            <person name="Haag E.S."/>
        </authorList>
    </citation>
    <scope>NUCLEOTIDE SEQUENCE [LARGE SCALE GENOMIC DNA]</scope>
    <source>
        <strain evidence="4 5">AF16</strain>
    </source>
</reference>
<dbReference type="GO" id="GO:0007094">
    <property type="term" value="P:mitotic spindle assembly checkpoint signaling"/>
    <property type="evidence" value="ECO:0000318"/>
    <property type="project" value="GO_Central"/>
</dbReference>
<dbReference type="GO" id="GO:1990298">
    <property type="term" value="C:bub1-bub3 complex"/>
    <property type="evidence" value="ECO:0000318"/>
    <property type="project" value="GO_Central"/>
</dbReference>
<dbReference type="SMART" id="SM00320">
    <property type="entry name" value="WD40"/>
    <property type="match status" value="3"/>
</dbReference>
<dbReference type="RefSeq" id="XP_045097113.1">
    <property type="nucleotide sequence ID" value="XM_045242690.1"/>
</dbReference>
<sequence>MFQKDVAGSQLLVASGWDGTCRVYEVGKLGEFSEKLVFTHGKPLLTCTFAGYNKVAFAGVDHNVKLADIETGNGTQLGSHALAVRCLEFNPISSLIVSGGWDSSVKLWDARSYGNGAVDSVNVSSSVYAMDVLKHMVLVGTKDRKIYMFDSRKLREPVQVRAIGISGVSKSFN</sequence>
<keyword evidence="2" id="KW-0677">Repeat</keyword>
<reference evidence="4 5" key="1">
    <citation type="journal article" date="2003" name="PLoS Biol.">
        <title>The genome sequence of Caenorhabditis briggsae: a platform for comparative genomics.</title>
        <authorList>
            <person name="Stein L.D."/>
            <person name="Bao Z."/>
            <person name="Blasiar D."/>
            <person name="Blumenthal T."/>
            <person name="Brent M.R."/>
            <person name="Chen N."/>
            <person name="Chinwalla A."/>
            <person name="Clarke L."/>
            <person name="Clee C."/>
            <person name="Coghlan A."/>
            <person name="Coulson A."/>
            <person name="D'Eustachio P."/>
            <person name="Fitch D.H."/>
            <person name="Fulton L.A."/>
            <person name="Fulton R.E."/>
            <person name="Griffiths-Jones S."/>
            <person name="Harris T.W."/>
            <person name="Hillier L.W."/>
            <person name="Kamath R."/>
            <person name="Kuwabara P.E."/>
            <person name="Mardis E.R."/>
            <person name="Marra M.A."/>
            <person name="Miner T.L."/>
            <person name="Minx P."/>
            <person name="Mullikin J.C."/>
            <person name="Plumb R.W."/>
            <person name="Rogers J."/>
            <person name="Schein J.E."/>
            <person name="Sohrmann M."/>
            <person name="Spieth J."/>
            <person name="Stajich J.E."/>
            <person name="Wei C."/>
            <person name="Willey D."/>
            <person name="Wilson R.K."/>
            <person name="Durbin R."/>
            <person name="Waterston R.H."/>
        </authorList>
    </citation>
    <scope>NUCLEOTIDE SEQUENCE [LARGE SCALE GENOMIC DNA]</scope>
    <source>
        <strain evidence="4 5">AF16</strain>
    </source>
</reference>
<proteinExistence type="predicted"/>
<dbReference type="PROSITE" id="PS00678">
    <property type="entry name" value="WD_REPEATS_1"/>
    <property type="match status" value="1"/>
</dbReference>
<dbReference type="AlphaFoldDB" id="A8XYE5"/>
<dbReference type="CTD" id="8573529"/>
<evidence type="ECO:0000256" key="2">
    <source>
        <dbReference type="ARBA" id="ARBA00022737"/>
    </source>
</evidence>
<evidence type="ECO:0000313" key="4">
    <source>
        <dbReference type="EMBL" id="CAP37662.2"/>
    </source>
</evidence>
<dbReference type="PROSITE" id="PS50294">
    <property type="entry name" value="WD_REPEATS_REGION"/>
    <property type="match status" value="1"/>
</dbReference>
<keyword evidence="5" id="KW-1185">Reference proteome</keyword>
<keyword evidence="1 3" id="KW-0853">WD repeat</keyword>
<dbReference type="InterPro" id="IPR015943">
    <property type="entry name" value="WD40/YVTN_repeat-like_dom_sf"/>
</dbReference>
<dbReference type="GO" id="GO:0043130">
    <property type="term" value="F:ubiquitin binding"/>
    <property type="evidence" value="ECO:0000318"/>
    <property type="project" value="GO_Central"/>
</dbReference>
<dbReference type="Gene3D" id="2.130.10.10">
    <property type="entry name" value="YVTN repeat-like/Quinoprotein amine dehydrogenase"/>
    <property type="match status" value="1"/>
</dbReference>